<sequence length="112" mass="12694">MIIVLSTPLPLNHLQKNNLRRPFLFAPLPPKHLCMDLHSFPAINISLQRTVSAEDNFASSFSIHTSTFYLCMEYHSLHAINISLRQTASSEDYSASSFPLAPRLPKHLCMEL</sequence>
<proteinExistence type="predicted"/>
<dbReference type="EMBL" id="BMAW01121092">
    <property type="protein sequence ID" value="GFT92524.1"/>
    <property type="molecule type" value="Genomic_DNA"/>
</dbReference>
<name>A0A8X6PZS4_NEPPI</name>
<evidence type="ECO:0000313" key="2">
    <source>
        <dbReference type="Proteomes" id="UP000887013"/>
    </source>
</evidence>
<dbReference type="AlphaFoldDB" id="A0A8X6PZS4"/>
<reference evidence="1" key="1">
    <citation type="submission" date="2020-08" db="EMBL/GenBank/DDBJ databases">
        <title>Multicomponent nature underlies the extraordinary mechanical properties of spider dragline silk.</title>
        <authorList>
            <person name="Kono N."/>
            <person name="Nakamura H."/>
            <person name="Mori M."/>
            <person name="Yoshida Y."/>
            <person name="Ohtoshi R."/>
            <person name="Malay A.D."/>
            <person name="Moran D.A.P."/>
            <person name="Tomita M."/>
            <person name="Numata K."/>
            <person name="Arakawa K."/>
        </authorList>
    </citation>
    <scope>NUCLEOTIDE SEQUENCE</scope>
</reference>
<keyword evidence="2" id="KW-1185">Reference proteome</keyword>
<organism evidence="1 2">
    <name type="scientific">Nephila pilipes</name>
    <name type="common">Giant wood spider</name>
    <name type="synonym">Nephila maculata</name>
    <dbReference type="NCBI Taxonomy" id="299642"/>
    <lineage>
        <taxon>Eukaryota</taxon>
        <taxon>Metazoa</taxon>
        <taxon>Ecdysozoa</taxon>
        <taxon>Arthropoda</taxon>
        <taxon>Chelicerata</taxon>
        <taxon>Arachnida</taxon>
        <taxon>Araneae</taxon>
        <taxon>Araneomorphae</taxon>
        <taxon>Entelegynae</taxon>
        <taxon>Araneoidea</taxon>
        <taxon>Nephilidae</taxon>
        <taxon>Nephila</taxon>
    </lineage>
</organism>
<gene>
    <name evidence="1" type="ORF">NPIL_526281</name>
</gene>
<dbReference type="Proteomes" id="UP000887013">
    <property type="component" value="Unassembled WGS sequence"/>
</dbReference>
<evidence type="ECO:0000313" key="1">
    <source>
        <dbReference type="EMBL" id="GFT92524.1"/>
    </source>
</evidence>
<accession>A0A8X6PZS4</accession>
<comment type="caution">
    <text evidence="1">The sequence shown here is derived from an EMBL/GenBank/DDBJ whole genome shotgun (WGS) entry which is preliminary data.</text>
</comment>
<protein>
    <submittedName>
        <fullName evidence="1">Uncharacterized protein</fullName>
    </submittedName>
</protein>